<dbReference type="SMR" id="Q8MR48"/>
<dbReference type="Bgee" id="FBgn0040093">
    <property type="expression patterns" value="Expressed in male accessory gland secondary cell (Drosophila) in male reproductive gland and 56 other cell types or tissues"/>
</dbReference>
<gene>
    <name evidence="5 6" type="primary">lectin-46Ca</name>
    <name evidence="6" type="ORF">CG1656</name>
</gene>
<dbReference type="Gene3D" id="3.10.100.10">
    <property type="entry name" value="Mannose-Binding Protein A, subunit A"/>
    <property type="match status" value="1"/>
</dbReference>
<dbReference type="InterPro" id="IPR001304">
    <property type="entry name" value="C-type_lectin-like"/>
</dbReference>
<dbReference type="AGR" id="FB:FBgn0040093"/>
<dbReference type="HOGENOM" id="CLU_035760_0_0_1"/>
<sequence length="334" mass="35336">SVLLAAMRILPIVILTLMTVHSGCGKKQSKKEKDKGPCGKPYLRELNGKCFYVGIKKINWFGAQNNCLRKGLNLADVSTMEDFKAVVHYVTSQVGFDDFWFGGNDLQSEGRFKYISSGKLVRYMGDSNIVEPTQRSNLDDCLEIRIRPNVTVVLDVNCQEKKYFICEQNQMKCAVPAEDSGDGQKHSHEHLHHFHHDAGQKDKQETGIKEQSVESDSRPADNSNSTEIGVSKEKEAEGAPTPGDGGGTTEPVFENGMENAAEPIAEQEQTVPPGGTGPPAAADATGAATPAPDAAAAEGATPAAAPPAEGAPAAEAATPAPAAPEGEATPAPAA</sequence>
<dbReference type="EMBL" id="AY122126">
    <property type="protein sequence ID" value="AAM52638.1"/>
    <property type="molecule type" value="mRNA"/>
</dbReference>
<dbReference type="GO" id="GO:0005534">
    <property type="term" value="F:galactose binding"/>
    <property type="evidence" value="ECO:0000250"/>
    <property type="project" value="FlyBase"/>
</dbReference>
<dbReference type="GO" id="GO:0046692">
    <property type="term" value="P:sperm competition"/>
    <property type="evidence" value="ECO:0000314"/>
    <property type="project" value="FlyBase"/>
</dbReference>
<keyword evidence="1" id="KW-0430">Lectin</keyword>
<accession>Q8MR48</accession>
<dbReference type="InterPro" id="IPR051663">
    <property type="entry name" value="CLec_Tetranectin-domain"/>
</dbReference>
<dbReference type="AlphaFoldDB" id="Q8MR48"/>
<dbReference type="GO" id="GO:0009986">
    <property type="term" value="C:cell surface"/>
    <property type="evidence" value="ECO:0000314"/>
    <property type="project" value="FlyBase"/>
</dbReference>
<dbReference type="GO" id="GO:0046008">
    <property type="term" value="P:regulation of female receptivity, post-mating"/>
    <property type="evidence" value="ECO:0000315"/>
    <property type="project" value="FlyBase"/>
</dbReference>
<name>Q8MR48_DROME</name>
<dbReference type="ExpressionAtlas" id="Q8MR48">
    <property type="expression patterns" value="baseline and differential"/>
</dbReference>
<keyword evidence="3" id="KW-0732">Signal</keyword>
<evidence type="ECO:0000313" key="5">
    <source>
        <dbReference type="EMBL" id="AAM52638.1"/>
    </source>
</evidence>
<feature type="region of interest" description="Disordered" evidence="2">
    <location>
        <begin position="176"/>
        <end position="334"/>
    </location>
</feature>
<evidence type="ECO:0000256" key="1">
    <source>
        <dbReference type="ARBA" id="ARBA00022734"/>
    </source>
</evidence>
<dbReference type="GO" id="GO:0007320">
    <property type="term" value="P:insemination"/>
    <property type="evidence" value="ECO:0007007"/>
    <property type="project" value="FlyBase"/>
</dbReference>
<evidence type="ECO:0000259" key="4">
    <source>
        <dbReference type="PROSITE" id="PS50041"/>
    </source>
</evidence>
<dbReference type="GO" id="GO:0008104">
    <property type="term" value="P:intracellular protein localization"/>
    <property type="evidence" value="ECO:0000315"/>
    <property type="project" value="FlyBase"/>
</dbReference>
<dbReference type="OrthoDB" id="441660at2759"/>
<protein>
    <submittedName>
        <fullName evidence="5">GH21870p</fullName>
    </submittedName>
</protein>
<feature type="compositionally biased region" description="Basic and acidic residues" evidence="2">
    <location>
        <begin position="196"/>
        <end position="219"/>
    </location>
</feature>
<dbReference type="GO" id="GO:0030246">
    <property type="term" value="F:carbohydrate binding"/>
    <property type="evidence" value="ECO:0000250"/>
    <property type="project" value="FlyBase"/>
</dbReference>
<dbReference type="CDD" id="cd00037">
    <property type="entry name" value="CLECT"/>
    <property type="match status" value="1"/>
</dbReference>
<dbReference type="FlyBase" id="FBgn0040093">
    <property type="gene designation" value="lectin-46Ca"/>
</dbReference>
<feature type="non-terminal residue" evidence="5">
    <location>
        <position position="1"/>
    </location>
</feature>
<evidence type="ECO:0000256" key="3">
    <source>
        <dbReference type="SAM" id="SignalP"/>
    </source>
</evidence>
<feature type="signal peptide" evidence="3">
    <location>
        <begin position="1"/>
        <end position="25"/>
    </location>
</feature>
<dbReference type="PANTHER" id="PTHR22799:SF6">
    <property type="entry name" value="C-TYPE LECTIN DOMAIN FAMILY 4 MEMBER M-LIKE"/>
    <property type="match status" value="1"/>
</dbReference>
<dbReference type="PANTHER" id="PTHR22799">
    <property type="entry name" value="TETRANECTIN-RELATED"/>
    <property type="match status" value="1"/>
</dbReference>
<organism evidence="5">
    <name type="scientific">Drosophila melanogaster</name>
    <name type="common">Fruit fly</name>
    <dbReference type="NCBI Taxonomy" id="7227"/>
    <lineage>
        <taxon>Eukaryota</taxon>
        <taxon>Metazoa</taxon>
        <taxon>Ecdysozoa</taxon>
        <taxon>Arthropoda</taxon>
        <taxon>Hexapoda</taxon>
        <taxon>Insecta</taxon>
        <taxon>Pterygota</taxon>
        <taxon>Neoptera</taxon>
        <taxon>Endopterygota</taxon>
        <taxon>Diptera</taxon>
        <taxon>Brachycera</taxon>
        <taxon>Muscomorpha</taxon>
        <taxon>Ephydroidea</taxon>
        <taxon>Drosophilidae</taxon>
        <taxon>Drosophila</taxon>
        <taxon>Sophophora</taxon>
    </lineage>
</organism>
<dbReference type="FunFam" id="3.10.100.10:FF:000124">
    <property type="entry name" value="Lectin-46Ca"/>
    <property type="match status" value="1"/>
</dbReference>
<reference evidence="5" key="1">
    <citation type="submission" date="2002-06" db="EMBL/GenBank/DDBJ databases">
        <authorList>
            <person name="Stapleton M."/>
            <person name="Brokstein P."/>
            <person name="Hong L."/>
            <person name="Agbayani A."/>
            <person name="Carlson J."/>
            <person name="Champe M."/>
            <person name="Chavez C."/>
            <person name="Dorsett V."/>
            <person name="Dresnek D."/>
            <person name="Farfan D."/>
            <person name="Frise E."/>
            <person name="George R."/>
            <person name="Gonzalez M."/>
            <person name="Guarin H."/>
            <person name="Kronmiller B."/>
            <person name="Li P."/>
            <person name="Liao G."/>
            <person name="Miranda A."/>
            <person name="Mungall C.J."/>
            <person name="Nunoo J."/>
            <person name="Pacleb J."/>
            <person name="Paragas V."/>
            <person name="Park S."/>
            <person name="Patel S."/>
            <person name="Phouanenavong S."/>
            <person name="Wan K."/>
            <person name="Yu C."/>
            <person name="Lewis S.E."/>
            <person name="Rubin G.M."/>
            <person name="Celniker S."/>
        </authorList>
    </citation>
    <scope>NUCLEOTIDE SEQUENCE</scope>
    <source>
        <strain evidence="5">Berkeley</strain>
    </source>
</reference>
<feature type="domain" description="C-type lectin" evidence="4">
    <location>
        <begin position="46"/>
        <end position="167"/>
    </location>
</feature>
<dbReference type="GO" id="GO:0005615">
    <property type="term" value="C:extracellular space"/>
    <property type="evidence" value="ECO:0007005"/>
    <property type="project" value="FlyBase"/>
</dbReference>
<dbReference type="PROSITE" id="PS50041">
    <property type="entry name" value="C_TYPE_LECTIN_2"/>
    <property type="match status" value="1"/>
</dbReference>
<evidence type="ECO:0000256" key="2">
    <source>
        <dbReference type="SAM" id="MobiDB-lite"/>
    </source>
</evidence>
<dbReference type="VEuPathDB" id="VectorBase:FBgn0040093"/>
<dbReference type="Pfam" id="PF00059">
    <property type="entry name" value="Lectin_C"/>
    <property type="match status" value="1"/>
</dbReference>
<proteinExistence type="evidence at transcript level"/>
<feature type="chain" id="PRO_5004311462" evidence="3">
    <location>
        <begin position="26"/>
        <end position="334"/>
    </location>
</feature>
<feature type="compositionally biased region" description="Low complexity" evidence="2">
    <location>
        <begin position="278"/>
        <end position="334"/>
    </location>
</feature>
<dbReference type="SMART" id="SM00034">
    <property type="entry name" value="CLECT"/>
    <property type="match status" value="1"/>
</dbReference>
<evidence type="ECO:0000313" key="6">
    <source>
        <dbReference type="FlyBase" id="FBgn0040093"/>
    </source>
</evidence>
<dbReference type="GO" id="GO:0007618">
    <property type="term" value="P:mating"/>
    <property type="evidence" value="ECO:0007007"/>
    <property type="project" value="FlyBase"/>
</dbReference>
<dbReference type="InterPro" id="IPR016186">
    <property type="entry name" value="C-type_lectin-like/link_sf"/>
</dbReference>
<dbReference type="InterPro" id="IPR016187">
    <property type="entry name" value="CTDL_fold"/>
</dbReference>
<dbReference type="SUPFAM" id="SSF56436">
    <property type="entry name" value="C-type lectin-like"/>
    <property type="match status" value="1"/>
</dbReference>